<dbReference type="Pfam" id="PF24883">
    <property type="entry name" value="NPHP3_N"/>
    <property type="match status" value="1"/>
</dbReference>
<dbReference type="SUPFAM" id="SSF52540">
    <property type="entry name" value="P-loop containing nucleoside triphosphate hydrolases"/>
    <property type="match status" value="1"/>
</dbReference>
<dbReference type="PANTHER" id="PTHR24189">
    <property type="entry name" value="MYOTROPHIN"/>
    <property type="match status" value="1"/>
</dbReference>
<dbReference type="Gene3D" id="3.40.50.300">
    <property type="entry name" value="P-loop containing nucleotide triphosphate hydrolases"/>
    <property type="match status" value="1"/>
</dbReference>
<feature type="coiled-coil region" evidence="4">
    <location>
        <begin position="111"/>
        <end position="138"/>
    </location>
</feature>
<feature type="repeat" description="ANK" evidence="3">
    <location>
        <begin position="931"/>
        <end position="963"/>
    </location>
</feature>
<organism evidence="6 7">
    <name type="scientific">Collybiopsis confluens</name>
    <dbReference type="NCBI Taxonomy" id="2823264"/>
    <lineage>
        <taxon>Eukaryota</taxon>
        <taxon>Fungi</taxon>
        <taxon>Dikarya</taxon>
        <taxon>Basidiomycota</taxon>
        <taxon>Agaricomycotina</taxon>
        <taxon>Agaricomycetes</taxon>
        <taxon>Agaricomycetidae</taxon>
        <taxon>Agaricales</taxon>
        <taxon>Marasmiineae</taxon>
        <taxon>Omphalotaceae</taxon>
        <taxon>Collybiopsis</taxon>
    </lineage>
</organism>
<evidence type="ECO:0000256" key="3">
    <source>
        <dbReference type="PROSITE-ProRule" id="PRU00023"/>
    </source>
</evidence>
<dbReference type="PANTHER" id="PTHR24189:SF50">
    <property type="entry name" value="ANKYRIN REPEAT AND SOCS BOX PROTEIN 2"/>
    <property type="match status" value="1"/>
</dbReference>
<comment type="caution">
    <text evidence="6">The sequence shown here is derived from an EMBL/GenBank/DDBJ whole genome shotgun (WGS) entry which is preliminary data.</text>
</comment>
<dbReference type="EMBL" id="JAACJN010000250">
    <property type="protein sequence ID" value="KAF5355417.1"/>
    <property type="molecule type" value="Genomic_DNA"/>
</dbReference>
<dbReference type="PROSITE" id="PS50297">
    <property type="entry name" value="ANK_REP_REGION"/>
    <property type="match status" value="3"/>
</dbReference>
<keyword evidence="2 3" id="KW-0040">ANK repeat</keyword>
<evidence type="ECO:0000259" key="5">
    <source>
        <dbReference type="Pfam" id="PF24883"/>
    </source>
</evidence>
<feature type="repeat" description="ANK" evidence="3">
    <location>
        <begin position="1065"/>
        <end position="1097"/>
    </location>
</feature>
<dbReference type="InterPro" id="IPR056884">
    <property type="entry name" value="NPHP3-like_N"/>
</dbReference>
<dbReference type="InterPro" id="IPR036770">
    <property type="entry name" value="Ankyrin_rpt-contain_sf"/>
</dbReference>
<evidence type="ECO:0000256" key="2">
    <source>
        <dbReference type="ARBA" id="ARBA00023043"/>
    </source>
</evidence>
<sequence length="1159" mass="129853">MSTLFMVSWRLKSIQAVPSAYFITYIRPKRIFHYKNLPQIQGFNNESATKTSMFKPVNKSQPLFKIKKQSNPGWDVIKEVLNITKELSDAYPPLKSTVSGVLAIMDQCDNVTAVRENIEEIANDIRKANELLEFYSKNSMHMPIPIQNQLERYVKAINLESAVVQEQLARPSWSRILTTKRDTEKVFAIVQKLGKLENELRTDTSINTNINVEQILSTLRHQNLLPQNIPGPKGNYLEGTRVNTLAKINHWIEDPNPSQSILWLSGVPGCGKSTLMGVLHRDLAVQSRPGKSCLAAFVRFDRSIFHDPSVVVKAISHELAAFSGTIGFEIAQTIYKHPGITKVVQLSLQLKALVLDPLTVSYDRIRDYFSCLVVIVDGLDECLDQGNAEAFQEMLQLFSENLIGKCCPYIRLIVASRPIEEIILAFEHKAHILSYHLDITDAETKSDIKLYLETNLEKISDFLTLPKNNLPPNGQQYILNELSNRASGLFIWAVVAMRFISGYPSGRLQTFLSTDIPENSTGALSLLYETALDSIAGENDTDLKSHICLVLGFTKCFHQEYTLGLNYPRLQSLLNYYSNNQLAPNIDLNSIIRRISSLLVEGQFIELIHKSLDDYLTDKNRCKNDWYIDRTLYKLKLANACSFCIVEHIQRTDNMADYEGEGRKLHDHDQDFCYASENWALYLLRFSPEKIYQESYDSHLLLQKYLLRWLFISEQPIYNEWATLGCNVPYSLMTLVKSLQTHKNQTPFLSLMADVYRLSSGLCFIRGSGYSHPSNPTKLVIFFFHFLCASFRRGFNALYQCYMPVFVHMARGSRNYYDILNAIRQLPCPPLLTTSVSTDIVIQEIPEVIDDEYLAWVDWGMIRTPTRLAEKPNNLTIAIMGGRLTFAKYLFANTGSNFHHISHDNIEEILGANLNQSEIVEVFNQQGVDANALNFLEIAAMYAKLDVVKLLIQAGAVVDAPGNYWGNALQAAASQTDSRIVELLIQNGANVNAVSAHEYKTALHVAVRNDRVGIVKVLLNAGANVNFQMGRYGLALQLAALLGNRIAIVKLLVAAGADVNARGGKYGSVLHAAVTTGDATVVKFLIENGADVNAPSGGYNHALQRAAYSGHLSIVQMLVKAGADVNAKGRRFGTALEATASNNLEIRNFLIEHGANING</sequence>
<name>A0A8H5DAR9_9AGAR</name>
<evidence type="ECO:0000256" key="1">
    <source>
        <dbReference type="ARBA" id="ARBA00022737"/>
    </source>
</evidence>
<dbReference type="Gene3D" id="1.25.40.20">
    <property type="entry name" value="Ankyrin repeat-containing domain"/>
    <property type="match status" value="1"/>
</dbReference>
<feature type="repeat" description="ANK" evidence="3">
    <location>
        <begin position="998"/>
        <end position="1030"/>
    </location>
</feature>
<evidence type="ECO:0000313" key="7">
    <source>
        <dbReference type="Proteomes" id="UP000518752"/>
    </source>
</evidence>
<keyword evidence="4" id="KW-0175">Coiled coil</keyword>
<evidence type="ECO:0000313" key="6">
    <source>
        <dbReference type="EMBL" id="KAF5355417.1"/>
    </source>
</evidence>
<dbReference type="InterPro" id="IPR027417">
    <property type="entry name" value="P-loop_NTPase"/>
</dbReference>
<keyword evidence="7" id="KW-1185">Reference proteome</keyword>
<protein>
    <recommendedName>
        <fullName evidence="5">Nephrocystin 3-like N-terminal domain-containing protein</fullName>
    </recommendedName>
</protein>
<dbReference type="AlphaFoldDB" id="A0A8H5DAR9"/>
<dbReference type="Proteomes" id="UP000518752">
    <property type="component" value="Unassembled WGS sequence"/>
</dbReference>
<feature type="repeat" description="ANK" evidence="3">
    <location>
        <begin position="1035"/>
        <end position="1064"/>
    </location>
</feature>
<keyword evidence="1" id="KW-0677">Repeat</keyword>
<dbReference type="SMART" id="SM00248">
    <property type="entry name" value="ANK"/>
    <property type="match status" value="8"/>
</dbReference>
<dbReference type="Pfam" id="PF12796">
    <property type="entry name" value="Ank_2"/>
    <property type="match status" value="2"/>
</dbReference>
<dbReference type="InterPro" id="IPR050745">
    <property type="entry name" value="Multifunctional_regulatory"/>
</dbReference>
<dbReference type="InterPro" id="IPR002110">
    <property type="entry name" value="Ankyrin_rpt"/>
</dbReference>
<dbReference type="SUPFAM" id="SSF48403">
    <property type="entry name" value="Ankyrin repeat"/>
    <property type="match status" value="1"/>
</dbReference>
<reference evidence="6 7" key="1">
    <citation type="journal article" date="2020" name="ISME J.">
        <title>Uncovering the hidden diversity of litter-decomposition mechanisms in mushroom-forming fungi.</title>
        <authorList>
            <person name="Floudas D."/>
            <person name="Bentzer J."/>
            <person name="Ahren D."/>
            <person name="Johansson T."/>
            <person name="Persson P."/>
            <person name="Tunlid A."/>
        </authorList>
    </citation>
    <scope>NUCLEOTIDE SEQUENCE [LARGE SCALE GENOMIC DNA]</scope>
    <source>
        <strain evidence="6 7">CBS 406.79</strain>
    </source>
</reference>
<accession>A0A8H5DAR9</accession>
<feature type="repeat" description="ANK" evidence="3">
    <location>
        <begin position="964"/>
        <end position="996"/>
    </location>
</feature>
<feature type="repeat" description="ANK" evidence="3">
    <location>
        <begin position="1098"/>
        <end position="1130"/>
    </location>
</feature>
<evidence type="ECO:0000256" key="4">
    <source>
        <dbReference type="SAM" id="Coils"/>
    </source>
</evidence>
<dbReference type="PROSITE" id="PS50088">
    <property type="entry name" value="ANK_REPEAT"/>
    <property type="match status" value="6"/>
</dbReference>
<proteinExistence type="predicted"/>
<gene>
    <name evidence="6" type="ORF">D9757_013154</name>
</gene>
<feature type="domain" description="Nephrocystin 3-like N-terminal" evidence="5">
    <location>
        <begin position="247"/>
        <end position="417"/>
    </location>
</feature>
<dbReference type="OrthoDB" id="3038309at2759"/>